<gene>
    <name evidence="3" type="ORF">FVE85_7920</name>
</gene>
<feature type="region of interest" description="Disordered" evidence="2">
    <location>
        <begin position="227"/>
        <end position="247"/>
    </location>
</feature>
<feature type="compositionally biased region" description="Polar residues" evidence="2">
    <location>
        <begin position="286"/>
        <end position="309"/>
    </location>
</feature>
<sequence length="599" mass="66083">MPLRETLRSPVKHSRVGGDWDVVSPRQKVRLVVAAHCAQCASRSLPSPRHGPEAEQHVVDSEGWCVRPCDCEHEKQLQAAAQTCKRGQHTDNACELERLRQENAQLAREAAIHKAQAGQFRDQLRMRDLELSEAHRDLHSMSRKLQNALYETAQVQNLLDRTRRATRIHRKRLEAHHEERHKALALRCATETARALKLLSRRLHAELGIMDLGEDGIDNENHAKLFESQSTTSTSSTPQTSRPCSSMSVQNWLRTAQKSLAARALRAAGLSPEELAALSDRDKWTQAGSPGTAARQQQATPSTGFPDTQSAASGSGHVADSSAAAAAASATATAAAAAAETAAASHAGQVGQVVHKVFGRALHDVGYKQIYMTSVEKLVQVPSWNKNRAYKPNRALAMAKEKIASKSTSLPGIITCCQLEGGDTFILDGQHRRGALEIMLRKGAWPAGLESLLVEVFPIRSESDAKALFVEINKAEPVKTIDLPDVASEAVANALLYAAGELSSTYPTMFSDSERCRIPQVNADVLRNELFESGILERYHIYNGEDCLQFLLNMNKKMSKYTDQEWETLVKSKALPKALEKARKHDFYLGIDKSWMNRE</sequence>
<accession>A0A5J4YNY4</accession>
<organism evidence="3 4">
    <name type="scientific">Porphyridium purpureum</name>
    <name type="common">Red alga</name>
    <name type="synonym">Porphyridium cruentum</name>
    <dbReference type="NCBI Taxonomy" id="35688"/>
    <lineage>
        <taxon>Eukaryota</taxon>
        <taxon>Rhodophyta</taxon>
        <taxon>Bangiophyceae</taxon>
        <taxon>Porphyridiales</taxon>
        <taxon>Porphyridiaceae</taxon>
        <taxon>Porphyridium</taxon>
    </lineage>
</organism>
<dbReference type="AlphaFoldDB" id="A0A5J4YNY4"/>
<protein>
    <recommendedName>
        <fullName evidence="5">ParB/Sulfiredoxin domain-containing protein</fullName>
    </recommendedName>
</protein>
<evidence type="ECO:0000256" key="2">
    <source>
        <dbReference type="SAM" id="MobiDB-lite"/>
    </source>
</evidence>
<keyword evidence="4" id="KW-1185">Reference proteome</keyword>
<dbReference type="EMBL" id="VRMN01000009">
    <property type="protein sequence ID" value="KAA8492413.1"/>
    <property type="molecule type" value="Genomic_DNA"/>
</dbReference>
<keyword evidence="1" id="KW-0175">Coiled coil</keyword>
<evidence type="ECO:0000313" key="4">
    <source>
        <dbReference type="Proteomes" id="UP000324585"/>
    </source>
</evidence>
<evidence type="ECO:0000313" key="3">
    <source>
        <dbReference type="EMBL" id="KAA8492413.1"/>
    </source>
</evidence>
<comment type="caution">
    <text evidence="3">The sequence shown here is derived from an EMBL/GenBank/DDBJ whole genome shotgun (WGS) entry which is preliminary data.</text>
</comment>
<dbReference type="Proteomes" id="UP000324585">
    <property type="component" value="Unassembled WGS sequence"/>
</dbReference>
<feature type="region of interest" description="Disordered" evidence="2">
    <location>
        <begin position="279"/>
        <end position="316"/>
    </location>
</feature>
<feature type="compositionally biased region" description="Low complexity" evidence="2">
    <location>
        <begin position="228"/>
        <end position="246"/>
    </location>
</feature>
<reference evidence="4" key="1">
    <citation type="journal article" date="2019" name="Nat. Commun.">
        <title>Expansion of phycobilisome linker gene families in mesophilic red algae.</title>
        <authorList>
            <person name="Lee J."/>
            <person name="Kim D."/>
            <person name="Bhattacharya D."/>
            <person name="Yoon H.S."/>
        </authorList>
    </citation>
    <scope>NUCLEOTIDE SEQUENCE [LARGE SCALE GENOMIC DNA]</scope>
    <source>
        <strain evidence="4">CCMP 1328</strain>
    </source>
</reference>
<proteinExistence type="predicted"/>
<dbReference type="OrthoDB" id="204494at2759"/>
<evidence type="ECO:0008006" key="5">
    <source>
        <dbReference type="Google" id="ProtNLM"/>
    </source>
</evidence>
<name>A0A5J4YNY4_PORPP</name>
<feature type="coiled-coil region" evidence="1">
    <location>
        <begin position="89"/>
        <end position="116"/>
    </location>
</feature>
<evidence type="ECO:0000256" key="1">
    <source>
        <dbReference type="SAM" id="Coils"/>
    </source>
</evidence>